<proteinExistence type="predicted"/>
<evidence type="ECO:0000259" key="1">
    <source>
        <dbReference type="Pfam" id="PF13460"/>
    </source>
</evidence>
<evidence type="ECO:0000313" key="2">
    <source>
        <dbReference type="EMBL" id="MDT0607060.1"/>
    </source>
</evidence>
<accession>A0ABU3AA51</accession>
<dbReference type="InterPro" id="IPR036291">
    <property type="entry name" value="NAD(P)-bd_dom_sf"/>
</dbReference>
<keyword evidence="3" id="KW-1185">Reference proteome</keyword>
<reference evidence="2 3" key="1">
    <citation type="submission" date="2023-09" db="EMBL/GenBank/DDBJ databases">
        <authorList>
            <person name="Rey-Velasco X."/>
        </authorList>
    </citation>
    <scope>NUCLEOTIDE SEQUENCE [LARGE SCALE GENOMIC DNA]</scope>
    <source>
        <strain evidence="2 3">F388</strain>
    </source>
</reference>
<dbReference type="Gene3D" id="3.40.50.720">
    <property type="entry name" value="NAD(P)-binding Rossmann-like Domain"/>
    <property type="match status" value="1"/>
</dbReference>
<evidence type="ECO:0000313" key="3">
    <source>
        <dbReference type="Proteomes" id="UP001255246"/>
    </source>
</evidence>
<comment type="caution">
    <text evidence="2">The sequence shown here is derived from an EMBL/GenBank/DDBJ whole genome shotgun (WGS) entry which is preliminary data.</text>
</comment>
<dbReference type="InterPro" id="IPR051207">
    <property type="entry name" value="ComplexI_NDUFA9_subunit"/>
</dbReference>
<feature type="domain" description="NAD(P)-binding" evidence="1">
    <location>
        <begin position="14"/>
        <end position="200"/>
    </location>
</feature>
<protein>
    <submittedName>
        <fullName evidence="2">SDR family oxidoreductase</fullName>
    </submittedName>
</protein>
<organism evidence="2 3">
    <name type="scientific">Croceitalea rosinachiae</name>
    <dbReference type="NCBI Taxonomy" id="3075596"/>
    <lineage>
        <taxon>Bacteria</taxon>
        <taxon>Pseudomonadati</taxon>
        <taxon>Bacteroidota</taxon>
        <taxon>Flavobacteriia</taxon>
        <taxon>Flavobacteriales</taxon>
        <taxon>Flavobacteriaceae</taxon>
        <taxon>Croceitalea</taxon>
    </lineage>
</organism>
<name>A0ABU3AA51_9FLAO</name>
<dbReference type="CDD" id="cd05243">
    <property type="entry name" value="SDR_a5"/>
    <property type="match status" value="1"/>
</dbReference>
<dbReference type="Pfam" id="PF13460">
    <property type="entry name" value="NAD_binding_10"/>
    <property type="match status" value="1"/>
</dbReference>
<dbReference type="PANTHER" id="PTHR12126">
    <property type="entry name" value="NADH-UBIQUINONE OXIDOREDUCTASE 39 KDA SUBUNIT-RELATED"/>
    <property type="match status" value="1"/>
</dbReference>
<dbReference type="PANTHER" id="PTHR12126:SF11">
    <property type="entry name" value="NADH DEHYDROGENASE [UBIQUINONE] 1 ALPHA SUBCOMPLEX SUBUNIT 9, MITOCHONDRIAL"/>
    <property type="match status" value="1"/>
</dbReference>
<dbReference type="EMBL" id="JAVRHR010000002">
    <property type="protein sequence ID" value="MDT0607060.1"/>
    <property type="molecule type" value="Genomic_DNA"/>
</dbReference>
<sequence>MLLKTNNKRILLAGGTGYLGGHIAKAIQERGLSARLLSRKQEKLKQYESSKIQIMEATVTEPNTLSRSCDGIDTVISTIGITRQKDGFTYMDVDYQANLNLLREAQRAGVRKLIYVSAINGDKHRDLKIFEAKEAFVDELKKSGLEYTVIRPNGFFSDMKDFFQMARKGRVFLFGSGEQLMNPIHGADLAEIILNMIDEPANECSVGGPDVLTQNEIAELAFDAQGRAPNIWHLPDWVRRFSLWSVRTFTSVETYGPIEFFLTLMANDNVAMRYGTHKLRDFYFAEAKTN</sequence>
<dbReference type="Proteomes" id="UP001255246">
    <property type="component" value="Unassembled WGS sequence"/>
</dbReference>
<gene>
    <name evidence="2" type="ORF">RM706_08470</name>
</gene>
<dbReference type="SUPFAM" id="SSF51735">
    <property type="entry name" value="NAD(P)-binding Rossmann-fold domains"/>
    <property type="match status" value="1"/>
</dbReference>
<dbReference type="RefSeq" id="WP_311350623.1">
    <property type="nucleotide sequence ID" value="NZ_JAVRHR010000002.1"/>
</dbReference>
<dbReference type="InterPro" id="IPR016040">
    <property type="entry name" value="NAD(P)-bd_dom"/>
</dbReference>